<feature type="region of interest" description="Disordered" evidence="1">
    <location>
        <begin position="1"/>
        <end position="67"/>
    </location>
</feature>
<dbReference type="EMBL" id="CP040899">
    <property type="protein sequence ID" value="QDB80112.1"/>
    <property type="molecule type" value="Genomic_DNA"/>
</dbReference>
<proteinExistence type="predicted"/>
<organism evidence="2 3">
    <name type="scientific">Georgenia wutianyii</name>
    <dbReference type="NCBI Taxonomy" id="2585135"/>
    <lineage>
        <taxon>Bacteria</taxon>
        <taxon>Bacillati</taxon>
        <taxon>Actinomycetota</taxon>
        <taxon>Actinomycetes</taxon>
        <taxon>Micrococcales</taxon>
        <taxon>Bogoriellaceae</taxon>
        <taxon>Georgenia</taxon>
    </lineage>
</organism>
<feature type="compositionally biased region" description="Acidic residues" evidence="1">
    <location>
        <begin position="26"/>
        <end position="36"/>
    </location>
</feature>
<evidence type="ECO:0000313" key="2">
    <source>
        <dbReference type="EMBL" id="QDB80112.1"/>
    </source>
</evidence>
<name>A0ABX5VNM7_9MICO</name>
<sequence length="67" mass="7063">MSISPNTDADLPQDPEEAVAALDPATGEDYDPPEVVDPDREASVADQVEQATEVPEPDEPEDDGDGV</sequence>
<gene>
    <name evidence="2" type="ORF">FE251_12515</name>
</gene>
<reference evidence="2 3" key="1">
    <citation type="submission" date="2019-05" db="EMBL/GenBank/DDBJ databases">
        <title>Georgenia *** sp. nov., and Georgenia *** sp. nov., isolated from the intestinal contents of plateau pika (Ochotona curzoniae) in the Qinghai-Tibet plateau of China.</title>
        <authorList>
            <person name="Tian Z."/>
        </authorList>
    </citation>
    <scope>NUCLEOTIDE SEQUENCE [LARGE SCALE GENOMIC DNA]</scope>
    <source>
        <strain evidence="2 3">Z294</strain>
    </source>
</reference>
<evidence type="ECO:0000313" key="3">
    <source>
        <dbReference type="Proteomes" id="UP000313948"/>
    </source>
</evidence>
<evidence type="ECO:0000256" key="1">
    <source>
        <dbReference type="SAM" id="MobiDB-lite"/>
    </source>
</evidence>
<protein>
    <recommendedName>
        <fullName evidence="4">Sugar ABC transporter ATPase</fullName>
    </recommendedName>
</protein>
<evidence type="ECO:0008006" key="4">
    <source>
        <dbReference type="Google" id="ProtNLM"/>
    </source>
</evidence>
<accession>A0ABX5VNM7</accession>
<dbReference type="Proteomes" id="UP000313948">
    <property type="component" value="Chromosome"/>
</dbReference>
<keyword evidence="3" id="KW-1185">Reference proteome</keyword>
<dbReference type="RefSeq" id="WP_139071676.1">
    <property type="nucleotide sequence ID" value="NZ_CP040899.1"/>
</dbReference>
<feature type="compositionally biased region" description="Acidic residues" evidence="1">
    <location>
        <begin position="55"/>
        <end position="67"/>
    </location>
</feature>